<reference evidence="1" key="1">
    <citation type="submission" date="2020-08" db="EMBL/GenBank/DDBJ databases">
        <title>Multicomponent nature underlies the extraordinary mechanical properties of spider dragline silk.</title>
        <authorList>
            <person name="Kono N."/>
            <person name="Nakamura H."/>
            <person name="Mori M."/>
            <person name="Yoshida Y."/>
            <person name="Ohtoshi R."/>
            <person name="Malay A.D."/>
            <person name="Moran D.A.P."/>
            <person name="Tomita M."/>
            <person name="Numata K."/>
            <person name="Arakawa K."/>
        </authorList>
    </citation>
    <scope>NUCLEOTIDE SEQUENCE</scope>
</reference>
<organism evidence="1 2">
    <name type="scientific">Nephila pilipes</name>
    <name type="common">Giant wood spider</name>
    <name type="synonym">Nephila maculata</name>
    <dbReference type="NCBI Taxonomy" id="299642"/>
    <lineage>
        <taxon>Eukaryota</taxon>
        <taxon>Metazoa</taxon>
        <taxon>Ecdysozoa</taxon>
        <taxon>Arthropoda</taxon>
        <taxon>Chelicerata</taxon>
        <taxon>Arachnida</taxon>
        <taxon>Araneae</taxon>
        <taxon>Araneomorphae</taxon>
        <taxon>Entelegynae</taxon>
        <taxon>Araneoidea</taxon>
        <taxon>Nephilidae</taxon>
        <taxon>Nephila</taxon>
    </lineage>
</organism>
<evidence type="ECO:0000313" key="2">
    <source>
        <dbReference type="Proteomes" id="UP000887013"/>
    </source>
</evidence>
<evidence type="ECO:0000313" key="1">
    <source>
        <dbReference type="EMBL" id="GFU27789.1"/>
    </source>
</evidence>
<gene>
    <name evidence="1" type="ORF">NPIL_92241</name>
</gene>
<accession>A0A8X6UNJ8</accession>
<name>A0A8X6UNJ8_NEPPI</name>
<keyword evidence="2" id="KW-1185">Reference proteome</keyword>
<feature type="non-terminal residue" evidence="1">
    <location>
        <position position="40"/>
    </location>
</feature>
<proteinExistence type="predicted"/>
<dbReference type="Proteomes" id="UP000887013">
    <property type="component" value="Unassembled WGS sequence"/>
</dbReference>
<comment type="caution">
    <text evidence="1">The sequence shown here is derived from an EMBL/GenBank/DDBJ whole genome shotgun (WGS) entry which is preliminary data.</text>
</comment>
<dbReference type="AlphaFoldDB" id="A0A8X6UNJ8"/>
<dbReference type="EMBL" id="BMAW01032930">
    <property type="protein sequence ID" value="GFU27789.1"/>
    <property type="molecule type" value="Genomic_DNA"/>
</dbReference>
<protein>
    <submittedName>
        <fullName evidence="1">Uncharacterized protein</fullName>
    </submittedName>
</protein>
<sequence length="40" mass="4915">MVKKRSWSSIEFHIRTISTRYRRKGQRGKMVSFRDFTAHE</sequence>